<dbReference type="InterPro" id="IPR011723">
    <property type="entry name" value="Znf/thioredoxin_put"/>
</dbReference>
<name>A0A5S3Q4H4_9RHOB</name>
<evidence type="ECO:0000256" key="2">
    <source>
        <dbReference type="SAM" id="Phobius"/>
    </source>
</evidence>
<feature type="transmembrane region" description="Helical" evidence="2">
    <location>
        <begin position="216"/>
        <end position="237"/>
    </location>
</feature>
<dbReference type="AlphaFoldDB" id="A0A5S3Q4H4"/>
<comment type="caution">
    <text evidence="4">The sequence shown here is derived from an EMBL/GenBank/DDBJ whole genome shotgun (WGS) entry which is preliminary data.</text>
</comment>
<gene>
    <name evidence="4" type="ORF">FDT80_12535</name>
</gene>
<dbReference type="OrthoDB" id="7159357at2"/>
<dbReference type="RefSeq" id="WP_138662657.1">
    <property type="nucleotide sequence ID" value="NZ_VANS01000003.1"/>
</dbReference>
<feature type="compositionally biased region" description="Low complexity" evidence="1">
    <location>
        <begin position="157"/>
        <end position="169"/>
    </location>
</feature>
<keyword evidence="2" id="KW-0472">Membrane</keyword>
<accession>A0A5S3Q4H4</accession>
<keyword evidence="2" id="KW-1133">Transmembrane helix</keyword>
<protein>
    <recommendedName>
        <fullName evidence="3">Zinc finger/thioredoxin putative domain-containing protein</fullName>
    </recommendedName>
</protein>
<feature type="compositionally biased region" description="Acidic residues" evidence="1">
    <location>
        <begin position="62"/>
        <end position="78"/>
    </location>
</feature>
<keyword evidence="2" id="KW-0812">Transmembrane</keyword>
<evidence type="ECO:0000256" key="1">
    <source>
        <dbReference type="SAM" id="MobiDB-lite"/>
    </source>
</evidence>
<keyword evidence="5" id="KW-1185">Reference proteome</keyword>
<dbReference type="Pfam" id="PF13717">
    <property type="entry name" value="Zn_ribbon_4"/>
    <property type="match status" value="1"/>
</dbReference>
<feature type="compositionally biased region" description="Basic and acidic residues" evidence="1">
    <location>
        <begin position="39"/>
        <end position="61"/>
    </location>
</feature>
<evidence type="ECO:0000313" key="4">
    <source>
        <dbReference type="EMBL" id="TMM51582.1"/>
    </source>
</evidence>
<evidence type="ECO:0000259" key="3">
    <source>
        <dbReference type="Pfam" id="PF13717"/>
    </source>
</evidence>
<reference evidence="4 5" key="1">
    <citation type="submission" date="2019-05" db="EMBL/GenBank/DDBJ databases">
        <title>Sulfitobacter sabulilitoris sp. nov., isolated from a marine sand.</title>
        <authorList>
            <person name="Yoon J.-H."/>
        </authorList>
    </citation>
    <scope>NUCLEOTIDE SEQUENCE [LARGE SCALE GENOMIC DNA]</scope>
    <source>
        <strain evidence="4 5">HSMS-29</strain>
    </source>
</reference>
<sequence length="286" mass="31498">MRLICPNCDAQYEVPDEVMPETGRDVQCSNCGQTWFQHHPDHAPAEETADRDAFDEPHSGPEDPDEEVITAPEAEPEPEPQQKPEQRIRKSLDPDVADILRQEAEHEAQVRRKETPAPMESQPDLGLDDHGATDDAAARRAREARDRMARMRGEEPTTGATDAAATAAAVGSRRDLLPDIEEINSTLRSTSDRTAASAALSEQETAHEETDRKRGFSLGVALAALLTVTLVLLYIYAPELARAAPQVDPWISAYVGKVDQARMWVDSHLASFLTWLDTVASQSEPT</sequence>
<dbReference type="Proteomes" id="UP000309550">
    <property type="component" value="Unassembled WGS sequence"/>
</dbReference>
<proteinExistence type="predicted"/>
<feature type="compositionally biased region" description="Basic and acidic residues" evidence="1">
    <location>
        <begin position="127"/>
        <end position="155"/>
    </location>
</feature>
<feature type="region of interest" description="Disordered" evidence="1">
    <location>
        <begin position="39"/>
        <end position="171"/>
    </location>
</feature>
<dbReference type="NCBIfam" id="TIGR02098">
    <property type="entry name" value="MJ0042_CXXC"/>
    <property type="match status" value="1"/>
</dbReference>
<evidence type="ECO:0000313" key="5">
    <source>
        <dbReference type="Proteomes" id="UP000309550"/>
    </source>
</evidence>
<dbReference type="EMBL" id="VANS01000003">
    <property type="protein sequence ID" value="TMM51582.1"/>
    <property type="molecule type" value="Genomic_DNA"/>
</dbReference>
<feature type="domain" description="Zinc finger/thioredoxin putative" evidence="3">
    <location>
        <begin position="1"/>
        <end position="36"/>
    </location>
</feature>
<organism evidence="4 5">
    <name type="scientific">Sulfitobacter sabulilitoris</name>
    <dbReference type="NCBI Taxonomy" id="2562655"/>
    <lineage>
        <taxon>Bacteria</taxon>
        <taxon>Pseudomonadati</taxon>
        <taxon>Pseudomonadota</taxon>
        <taxon>Alphaproteobacteria</taxon>
        <taxon>Rhodobacterales</taxon>
        <taxon>Roseobacteraceae</taxon>
        <taxon>Sulfitobacter</taxon>
    </lineage>
</organism>
<feature type="compositionally biased region" description="Basic and acidic residues" evidence="1">
    <location>
        <begin position="80"/>
        <end position="115"/>
    </location>
</feature>